<gene>
    <name evidence="1" type="ORF">HWA77_24235</name>
</gene>
<dbReference type="EMBL" id="JABXOR010001568">
    <property type="protein sequence ID" value="NVP03318.1"/>
    <property type="molecule type" value="Genomic_DNA"/>
</dbReference>
<accession>A0A850R481</accession>
<reference evidence="1 2" key="1">
    <citation type="submission" date="2020-06" db="EMBL/GenBank/DDBJ databases">
        <title>Photobacterium damselae subsp. damselae comparative genomics.</title>
        <authorList>
            <person name="Osorio C.R."/>
        </authorList>
    </citation>
    <scope>NUCLEOTIDE SEQUENCE [LARGE SCALE GENOMIC DNA]</scope>
    <source>
        <strain evidence="1 2">TW250/03</strain>
    </source>
</reference>
<name>A0A850R481_PHODD</name>
<dbReference type="Proteomes" id="UP000533429">
    <property type="component" value="Unassembled WGS sequence"/>
</dbReference>
<dbReference type="SUPFAM" id="SSF53756">
    <property type="entry name" value="UDP-Glycosyltransferase/glycogen phosphorylase"/>
    <property type="match status" value="1"/>
</dbReference>
<evidence type="ECO:0008006" key="3">
    <source>
        <dbReference type="Google" id="ProtNLM"/>
    </source>
</evidence>
<evidence type="ECO:0000313" key="2">
    <source>
        <dbReference type="Proteomes" id="UP000533429"/>
    </source>
</evidence>
<dbReference type="AlphaFoldDB" id="A0A850R481"/>
<sequence>MNIIIDLIRKNNEHHVFNSETTKALESLTNDNYYYLDDSSSSIEFIKNKDNLTYVKVSNTKIYFWISSTFKLIQLLFKHKRDNIIILSATPLHYLVCSILNKMMKINIKIFMHGELGYINSAEGRGQKIGSKLLDLAFKIKSKVKFIAINEYIYIRLLSLYPKSNFYYIEHPLQQYYFKNKQNKDNNFQLNIGSFGIQSKDKNSEKIYELSSIISDLELKVQLQTIGITNGSFEYDQSPNVIHYCQGDFNSELIPKDVFLSYVLNLDFVLFFNTSDERYDLIPSGVFSDCIALELPIIALKNAKLEFFFQKYGALGILCDDIESMGEAIRQLSSNPSEYKNYKDSIKDIKSKLNFSCYRRKISELLK</sequence>
<organism evidence="1 2">
    <name type="scientific">Photobacterium damselae subsp. damselae</name>
    <name type="common">Listonella damsela</name>
    <dbReference type="NCBI Taxonomy" id="85581"/>
    <lineage>
        <taxon>Bacteria</taxon>
        <taxon>Pseudomonadati</taxon>
        <taxon>Pseudomonadota</taxon>
        <taxon>Gammaproteobacteria</taxon>
        <taxon>Vibrionales</taxon>
        <taxon>Vibrionaceae</taxon>
        <taxon>Photobacterium</taxon>
    </lineage>
</organism>
<evidence type="ECO:0000313" key="1">
    <source>
        <dbReference type="EMBL" id="NVP03318.1"/>
    </source>
</evidence>
<protein>
    <recommendedName>
        <fullName evidence="3">Glycosyltransferase family 4 protein</fullName>
    </recommendedName>
</protein>
<comment type="caution">
    <text evidence="1">The sequence shown here is derived from an EMBL/GenBank/DDBJ whole genome shotgun (WGS) entry which is preliminary data.</text>
</comment>
<proteinExistence type="predicted"/>